<evidence type="ECO:0000256" key="2">
    <source>
        <dbReference type="ARBA" id="ARBA00007400"/>
    </source>
</evidence>
<protein>
    <submittedName>
        <fullName evidence="9">Acyltransferase family protein</fullName>
    </submittedName>
</protein>
<evidence type="ECO:0000313" key="9">
    <source>
        <dbReference type="EMBL" id="WHQ71324.1"/>
    </source>
</evidence>
<dbReference type="GO" id="GO:0009246">
    <property type="term" value="P:enterobacterial common antigen biosynthetic process"/>
    <property type="evidence" value="ECO:0007669"/>
    <property type="project" value="TreeGrafter"/>
</dbReference>
<feature type="transmembrane region" description="Helical" evidence="7">
    <location>
        <begin position="255"/>
        <end position="278"/>
    </location>
</feature>
<dbReference type="PANTHER" id="PTHR40074:SF4">
    <property type="entry name" value="INNER MEMBRANE PROTEIN YCFT"/>
    <property type="match status" value="1"/>
</dbReference>
<dbReference type="GO" id="GO:0005886">
    <property type="term" value="C:plasma membrane"/>
    <property type="evidence" value="ECO:0007669"/>
    <property type="project" value="UniProtKB-SubCell"/>
</dbReference>
<feature type="transmembrane region" description="Helical" evidence="7">
    <location>
        <begin position="98"/>
        <end position="121"/>
    </location>
</feature>
<sequence>MTAAPSIASTAATRPLRPLPEEAARLAWVDVAKGLCIILVVMMHSTLGTGEALGGEGFLHTVVEFAKPFRIPDFFLLSGLFLGRVIDRDWRLFADRRVVHFAYFYGLWVVIQSLFKAGSIVGGADGSAEKLAAFGLHLAEALVVPYSTLWFVYLLAVFSVVTKLLHRRVPPALLLVAAAVLQILPTSGLPELLDEFCERYVYFLGGYLFADWIFRFADRVRERAGLALAGLALWAVLEAVFVFTPTGIEALPTLARLPVVSLALGTVGALAIVAFAGLMTRAGGPVTAALRACGERSIVIYLGFFLPMALTRTLIARFNDAQPDLALDVGLASLVVTVAAVTAPLAFERLVRGTRLDFLFRRPAAFHIAPAPAAPARLRPAAAPREA</sequence>
<feature type="transmembrane region" description="Helical" evidence="7">
    <location>
        <begin position="298"/>
        <end position="319"/>
    </location>
</feature>
<dbReference type="GO" id="GO:0016413">
    <property type="term" value="F:O-acetyltransferase activity"/>
    <property type="evidence" value="ECO:0007669"/>
    <property type="project" value="TreeGrafter"/>
</dbReference>
<dbReference type="Proteomes" id="UP001223720">
    <property type="component" value="Chromosome"/>
</dbReference>
<evidence type="ECO:0000256" key="7">
    <source>
        <dbReference type="SAM" id="Phobius"/>
    </source>
</evidence>
<feature type="domain" description="Acyltransferase 3" evidence="8">
    <location>
        <begin position="27"/>
        <end position="341"/>
    </location>
</feature>
<dbReference type="InterPro" id="IPR002656">
    <property type="entry name" value="Acyl_transf_3_dom"/>
</dbReference>
<evidence type="ECO:0000256" key="6">
    <source>
        <dbReference type="ARBA" id="ARBA00023136"/>
    </source>
</evidence>
<comment type="similarity">
    <text evidence="2">Belongs to the acyltransferase 3 family.</text>
</comment>
<dbReference type="EMBL" id="CP073633">
    <property type="protein sequence ID" value="WHQ71324.1"/>
    <property type="molecule type" value="Genomic_DNA"/>
</dbReference>
<feature type="transmembrane region" description="Helical" evidence="7">
    <location>
        <begin position="199"/>
        <end position="217"/>
    </location>
</feature>
<feature type="transmembrane region" description="Helical" evidence="7">
    <location>
        <begin position="141"/>
        <end position="161"/>
    </location>
</feature>
<dbReference type="AlphaFoldDB" id="A0AAX3WMQ1"/>
<keyword evidence="9" id="KW-0012">Acyltransferase</keyword>
<evidence type="ECO:0000256" key="1">
    <source>
        <dbReference type="ARBA" id="ARBA00004651"/>
    </source>
</evidence>
<keyword evidence="5 7" id="KW-1133">Transmembrane helix</keyword>
<accession>A0AAX3WMQ1</accession>
<keyword evidence="3" id="KW-1003">Cell membrane</keyword>
<dbReference type="RefSeq" id="WP_283535964.1">
    <property type="nucleotide sequence ID" value="NZ_CP073633.1"/>
</dbReference>
<reference evidence="9" key="1">
    <citation type="journal article" date="2022" name="Biotechnol. Bioprocess Eng.">
        <title>Pan-genome Analysis Reveals Comparative Genomic Features of Central Metabolic Pathways in Methylorubrum extorquens.</title>
        <authorList>
            <person name="Lee G.M."/>
            <person name="Scott-Nevros Z.K."/>
            <person name="Lee S.-M."/>
            <person name="Kim D."/>
        </authorList>
    </citation>
    <scope>NUCLEOTIDE SEQUENCE</scope>
    <source>
        <strain evidence="9">ATCC 55366</strain>
    </source>
</reference>
<keyword evidence="6 7" id="KW-0472">Membrane</keyword>
<dbReference type="PANTHER" id="PTHR40074">
    <property type="entry name" value="O-ACETYLTRANSFERASE WECH"/>
    <property type="match status" value="1"/>
</dbReference>
<evidence type="ECO:0000313" key="10">
    <source>
        <dbReference type="Proteomes" id="UP001223720"/>
    </source>
</evidence>
<feature type="transmembrane region" description="Helical" evidence="7">
    <location>
        <begin position="173"/>
        <end position="193"/>
    </location>
</feature>
<feature type="transmembrane region" description="Helical" evidence="7">
    <location>
        <begin position="224"/>
        <end position="243"/>
    </location>
</feature>
<keyword evidence="4 7" id="KW-0812">Transmembrane</keyword>
<proteinExistence type="inferred from homology"/>
<name>A0AAX3WMQ1_METEX</name>
<keyword evidence="9" id="KW-0808">Transferase</keyword>
<evidence type="ECO:0000256" key="4">
    <source>
        <dbReference type="ARBA" id="ARBA00022692"/>
    </source>
</evidence>
<evidence type="ECO:0000259" key="8">
    <source>
        <dbReference type="Pfam" id="PF01757"/>
    </source>
</evidence>
<evidence type="ECO:0000256" key="3">
    <source>
        <dbReference type="ARBA" id="ARBA00022475"/>
    </source>
</evidence>
<evidence type="ECO:0000256" key="5">
    <source>
        <dbReference type="ARBA" id="ARBA00022989"/>
    </source>
</evidence>
<dbReference type="Pfam" id="PF01757">
    <property type="entry name" value="Acyl_transf_3"/>
    <property type="match status" value="1"/>
</dbReference>
<gene>
    <name evidence="9" type="ORF">KEC54_07070</name>
</gene>
<feature type="transmembrane region" description="Helical" evidence="7">
    <location>
        <begin position="325"/>
        <end position="347"/>
    </location>
</feature>
<comment type="subcellular location">
    <subcellularLocation>
        <location evidence="1">Cell membrane</location>
        <topology evidence="1">Multi-pass membrane protein</topology>
    </subcellularLocation>
</comment>
<organism evidence="9 10">
    <name type="scientific">Methylorubrum extorquens</name>
    <name type="common">Methylobacterium dichloromethanicum</name>
    <name type="synonym">Methylobacterium extorquens</name>
    <dbReference type="NCBI Taxonomy" id="408"/>
    <lineage>
        <taxon>Bacteria</taxon>
        <taxon>Pseudomonadati</taxon>
        <taxon>Pseudomonadota</taxon>
        <taxon>Alphaproteobacteria</taxon>
        <taxon>Hyphomicrobiales</taxon>
        <taxon>Methylobacteriaceae</taxon>
        <taxon>Methylorubrum</taxon>
    </lineage>
</organism>